<comment type="caution">
    <text evidence="2">The sequence shown here is derived from an EMBL/GenBank/DDBJ whole genome shotgun (WGS) entry which is preliminary data.</text>
</comment>
<evidence type="ECO:0000313" key="3">
    <source>
        <dbReference type="Proteomes" id="UP000664781"/>
    </source>
</evidence>
<reference evidence="2" key="1">
    <citation type="submission" date="2021-03" db="EMBL/GenBank/DDBJ databases">
        <title>Streptomyces strains.</title>
        <authorList>
            <person name="Lund M.B."/>
            <person name="Toerring T."/>
        </authorList>
    </citation>
    <scope>NUCLEOTIDE SEQUENCE</scope>
    <source>
        <strain evidence="2">JCM 4242</strain>
    </source>
</reference>
<gene>
    <name evidence="2" type="ORF">J1792_01040</name>
</gene>
<dbReference type="EMBL" id="JAFMOF010000001">
    <property type="protein sequence ID" value="MBO0651437.1"/>
    <property type="molecule type" value="Genomic_DNA"/>
</dbReference>
<dbReference type="InterPro" id="IPR029068">
    <property type="entry name" value="Glyas_Bleomycin-R_OHBP_Dase"/>
</dbReference>
<evidence type="ECO:0000313" key="2">
    <source>
        <dbReference type="EMBL" id="MBO0651437.1"/>
    </source>
</evidence>
<dbReference type="Gene3D" id="3.10.180.10">
    <property type="entry name" value="2,3-Dihydroxybiphenyl 1,2-Dioxygenase, domain 1"/>
    <property type="match status" value="1"/>
</dbReference>
<dbReference type="Proteomes" id="UP000664781">
    <property type="component" value="Unassembled WGS sequence"/>
</dbReference>
<dbReference type="InterPro" id="IPR037523">
    <property type="entry name" value="VOC_core"/>
</dbReference>
<dbReference type="AlphaFoldDB" id="A0A939FHP2"/>
<dbReference type="InterPro" id="IPR004360">
    <property type="entry name" value="Glyas_Fos-R_dOase_dom"/>
</dbReference>
<accession>A0A939FHP2</accession>
<dbReference type="PROSITE" id="PS51819">
    <property type="entry name" value="VOC"/>
    <property type="match status" value="1"/>
</dbReference>
<sequence length="123" mass="13327">MFENTNAFSGFAVKDVGQARSFYGETLGVAVSGQDGLMWLNFPGGTKVLIYPKPDHKPANCTILNFPVPDIEAAVDELGRRGVTFERYPGMDADEKGIFRGGGPLIAWFTDPSGNILSVLQED</sequence>
<dbReference type="RefSeq" id="WP_086568567.1">
    <property type="nucleotide sequence ID" value="NZ_JAFMOF010000001.1"/>
</dbReference>
<evidence type="ECO:0000259" key="1">
    <source>
        <dbReference type="PROSITE" id="PS51819"/>
    </source>
</evidence>
<protein>
    <submittedName>
        <fullName evidence="2">VOC family protein</fullName>
    </submittedName>
</protein>
<proteinExistence type="predicted"/>
<keyword evidence="3" id="KW-1185">Reference proteome</keyword>
<dbReference type="SUPFAM" id="SSF54593">
    <property type="entry name" value="Glyoxalase/Bleomycin resistance protein/Dihydroxybiphenyl dioxygenase"/>
    <property type="match status" value="1"/>
</dbReference>
<name>A0A939FHP2_9ACTN</name>
<feature type="domain" description="VOC" evidence="1">
    <location>
        <begin position="5"/>
        <end position="122"/>
    </location>
</feature>
<dbReference type="Pfam" id="PF00903">
    <property type="entry name" value="Glyoxalase"/>
    <property type="match status" value="1"/>
</dbReference>
<organism evidence="2 3">
    <name type="scientific">Streptomyces triculaminicus</name>
    <dbReference type="NCBI Taxonomy" id="2816232"/>
    <lineage>
        <taxon>Bacteria</taxon>
        <taxon>Bacillati</taxon>
        <taxon>Actinomycetota</taxon>
        <taxon>Actinomycetes</taxon>
        <taxon>Kitasatosporales</taxon>
        <taxon>Streptomycetaceae</taxon>
        <taxon>Streptomyces</taxon>
    </lineage>
</organism>